<evidence type="ECO:0000256" key="1">
    <source>
        <dbReference type="ARBA" id="ARBA00038308"/>
    </source>
</evidence>
<dbReference type="Gene3D" id="1.20.120.740">
    <property type="entry name" value="YgfB uncharacterised protein family UPF0149, PF03695"/>
    <property type="match status" value="1"/>
</dbReference>
<proteinExistence type="inferred from homology"/>
<dbReference type="PANTHER" id="PTHR37528">
    <property type="entry name" value="UPF0149 PROTEIN YGFB"/>
    <property type="match status" value="1"/>
</dbReference>
<dbReference type="Proteomes" id="UP001382455">
    <property type="component" value="Unassembled WGS sequence"/>
</dbReference>
<dbReference type="EMBL" id="JBAWKS010000001">
    <property type="protein sequence ID" value="MEI4549950.1"/>
    <property type="molecule type" value="Genomic_DNA"/>
</dbReference>
<dbReference type="SUPFAM" id="SSF101327">
    <property type="entry name" value="YgfB-like"/>
    <property type="match status" value="1"/>
</dbReference>
<dbReference type="NCBIfam" id="TIGR02292">
    <property type="entry name" value="ygfB_yecA"/>
    <property type="match status" value="1"/>
</dbReference>
<protein>
    <submittedName>
        <fullName evidence="2">UPF0149 family protein</fullName>
    </submittedName>
</protein>
<dbReference type="PANTHER" id="PTHR37528:SF1">
    <property type="entry name" value="UPF0149 PROTEIN YGFB"/>
    <property type="match status" value="1"/>
</dbReference>
<sequence length="186" mass="21102">MSQDYQATQVTLEQNELFIMPSEVHGVITGLLACGIDIEDKEYLTILSDVFNDGIAFSGDLKKLLVGFYSQIRSTLDNRELQFELYLPDEDESLHDRANALVSWVSGFLLGFGLKQKDYGKLSAEVKEVIHDFTEINQMDTTFDESEEDKQAFHEVVEYVRISVHLCFAELGKIEQQNAAVNTTIH</sequence>
<evidence type="ECO:0000313" key="3">
    <source>
        <dbReference type="Proteomes" id="UP001382455"/>
    </source>
</evidence>
<organism evidence="2 3">
    <name type="scientific">Pseudoalteromonas spongiae</name>
    <dbReference type="NCBI Taxonomy" id="298657"/>
    <lineage>
        <taxon>Bacteria</taxon>
        <taxon>Pseudomonadati</taxon>
        <taxon>Pseudomonadota</taxon>
        <taxon>Gammaproteobacteria</taxon>
        <taxon>Alteromonadales</taxon>
        <taxon>Pseudoalteromonadaceae</taxon>
        <taxon>Pseudoalteromonas</taxon>
    </lineage>
</organism>
<dbReference type="RefSeq" id="WP_010559630.1">
    <property type="nucleotide sequence ID" value="NZ_CP023398.1"/>
</dbReference>
<gene>
    <name evidence="2" type="ORF">WAE96_09700</name>
</gene>
<dbReference type="InterPro" id="IPR011978">
    <property type="entry name" value="YgfB-like"/>
</dbReference>
<comment type="caution">
    <text evidence="2">The sequence shown here is derived from an EMBL/GenBank/DDBJ whole genome shotgun (WGS) entry which is preliminary data.</text>
</comment>
<comment type="similarity">
    <text evidence="1">Belongs to the UPF0149 family.</text>
</comment>
<accession>A0ABU8ESK4</accession>
<reference evidence="2 3" key="1">
    <citation type="submission" date="2023-12" db="EMBL/GenBank/DDBJ databases">
        <title>Friends and Foes: Symbiotic and Algicidal bacterial influence on Karenia brevis blooms.</title>
        <authorList>
            <person name="Fei C."/>
            <person name="Mohamed A.R."/>
            <person name="Booker A."/>
            <person name="Arshad M."/>
            <person name="Klass S."/>
            <person name="Ahn S."/>
            <person name="Gilbert P.M."/>
            <person name="Heil C.A."/>
            <person name="Martinez J.M."/>
            <person name="Amin S.A."/>
        </authorList>
    </citation>
    <scope>NUCLEOTIDE SEQUENCE [LARGE SCALE GENOMIC DNA]</scope>
    <source>
        <strain evidence="2 3">CE15</strain>
    </source>
</reference>
<evidence type="ECO:0000313" key="2">
    <source>
        <dbReference type="EMBL" id="MEI4549950.1"/>
    </source>
</evidence>
<keyword evidence="3" id="KW-1185">Reference proteome</keyword>
<dbReference type="Pfam" id="PF03695">
    <property type="entry name" value="UPF0149"/>
    <property type="match status" value="1"/>
</dbReference>
<name>A0ABU8ESK4_9GAMM</name>
<dbReference type="InterPro" id="IPR036255">
    <property type="entry name" value="YgfB-like_sf"/>
</dbReference>